<dbReference type="AlphaFoldDB" id="A0AAN6W6Q7"/>
<sequence length="99" mass="11253">MLCNSVCLLIHGHALLCVHVSWGVVTTSQSQISKTIHSYCIKHGPACQRCIVPPTYQHLNLLHKSLRLLEKYENNLLPPPFLSIPSHFSSLFPRFKCFL</sequence>
<evidence type="ECO:0000313" key="3">
    <source>
        <dbReference type="Proteomes" id="UP001302321"/>
    </source>
</evidence>
<accession>A0AAN6W6Q7</accession>
<protein>
    <recommendedName>
        <fullName evidence="4">Secreted protein</fullName>
    </recommendedName>
</protein>
<dbReference type="EMBL" id="MU866209">
    <property type="protein sequence ID" value="KAK4176075.1"/>
    <property type="molecule type" value="Genomic_DNA"/>
</dbReference>
<feature type="signal peptide" evidence="1">
    <location>
        <begin position="1"/>
        <end position="23"/>
    </location>
</feature>
<dbReference type="Proteomes" id="UP001302321">
    <property type="component" value="Unassembled WGS sequence"/>
</dbReference>
<gene>
    <name evidence="2" type="ORF">QBC36DRAFT_330015</name>
</gene>
<comment type="caution">
    <text evidence="2">The sequence shown here is derived from an EMBL/GenBank/DDBJ whole genome shotgun (WGS) entry which is preliminary data.</text>
</comment>
<keyword evidence="1" id="KW-0732">Signal</keyword>
<feature type="chain" id="PRO_5043023505" description="Secreted protein" evidence="1">
    <location>
        <begin position="24"/>
        <end position="99"/>
    </location>
</feature>
<evidence type="ECO:0008006" key="4">
    <source>
        <dbReference type="Google" id="ProtNLM"/>
    </source>
</evidence>
<reference evidence="2" key="1">
    <citation type="journal article" date="2023" name="Mol. Phylogenet. Evol.">
        <title>Genome-scale phylogeny and comparative genomics of the fungal order Sordariales.</title>
        <authorList>
            <person name="Hensen N."/>
            <person name="Bonometti L."/>
            <person name="Westerberg I."/>
            <person name="Brannstrom I.O."/>
            <person name="Guillou S."/>
            <person name="Cros-Aarteil S."/>
            <person name="Calhoun S."/>
            <person name="Haridas S."/>
            <person name="Kuo A."/>
            <person name="Mondo S."/>
            <person name="Pangilinan J."/>
            <person name="Riley R."/>
            <person name="LaButti K."/>
            <person name="Andreopoulos B."/>
            <person name="Lipzen A."/>
            <person name="Chen C."/>
            <person name="Yan M."/>
            <person name="Daum C."/>
            <person name="Ng V."/>
            <person name="Clum A."/>
            <person name="Steindorff A."/>
            <person name="Ohm R.A."/>
            <person name="Martin F."/>
            <person name="Silar P."/>
            <person name="Natvig D.O."/>
            <person name="Lalanne C."/>
            <person name="Gautier V."/>
            <person name="Ament-Velasquez S.L."/>
            <person name="Kruys A."/>
            <person name="Hutchinson M.I."/>
            <person name="Powell A.J."/>
            <person name="Barry K."/>
            <person name="Miller A.N."/>
            <person name="Grigoriev I.V."/>
            <person name="Debuchy R."/>
            <person name="Gladieux P."/>
            <person name="Hiltunen Thoren M."/>
            <person name="Johannesson H."/>
        </authorList>
    </citation>
    <scope>NUCLEOTIDE SEQUENCE</scope>
    <source>
        <strain evidence="2">CBS 892.96</strain>
    </source>
</reference>
<name>A0AAN6W6Q7_9PEZI</name>
<proteinExistence type="predicted"/>
<keyword evidence="3" id="KW-1185">Reference proteome</keyword>
<reference evidence="2" key="2">
    <citation type="submission" date="2023-05" db="EMBL/GenBank/DDBJ databases">
        <authorList>
            <consortium name="Lawrence Berkeley National Laboratory"/>
            <person name="Steindorff A."/>
            <person name="Hensen N."/>
            <person name="Bonometti L."/>
            <person name="Westerberg I."/>
            <person name="Brannstrom I.O."/>
            <person name="Guillou S."/>
            <person name="Cros-Aarteil S."/>
            <person name="Calhoun S."/>
            <person name="Haridas S."/>
            <person name="Kuo A."/>
            <person name="Mondo S."/>
            <person name="Pangilinan J."/>
            <person name="Riley R."/>
            <person name="Labutti K."/>
            <person name="Andreopoulos B."/>
            <person name="Lipzen A."/>
            <person name="Chen C."/>
            <person name="Yanf M."/>
            <person name="Daum C."/>
            <person name="Ng V."/>
            <person name="Clum A."/>
            <person name="Ohm R."/>
            <person name="Martin F."/>
            <person name="Silar P."/>
            <person name="Natvig D."/>
            <person name="Lalanne C."/>
            <person name="Gautier V."/>
            <person name="Ament-Velasquez S.L."/>
            <person name="Kruys A."/>
            <person name="Hutchinson M.I."/>
            <person name="Powell A.J."/>
            <person name="Barry K."/>
            <person name="Miller A.N."/>
            <person name="Grigoriev I.V."/>
            <person name="Debuchy R."/>
            <person name="Gladieux P."/>
            <person name="Thoren M.H."/>
            <person name="Johannesson H."/>
        </authorList>
    </citation>
    <scope>NUCLEOTIDE SEQUENCE</scope>
    <source>
        <strain evidence="2">CBS 892.96</strain>
    </source>
</reference>
<organism evidence="2 3">
    <name type="scientific">Triangularia setosa</name>
    <dbReference type="NCBI Taxonomy" id="2587417"/>
    <lineage>
        <taxon>Eukaryota</taxon>
        <taxon>Fungi</taxon>
        <taxon>Dikarya</taxon>
        <taxon>Ascomycota</taxon>
        <taxon>Pezizomycotina</taxon>
        <taxon>Sordariomycetes</taxon>
        <taxon>Sordariomycetidae</taxon>
        <taxon>Sordariales</taxon>
        <taxon>Podosporaceae</taxon>
        <taxon>Triangularia</taxon>
    </lineage>
</organism>
<evidence type="ECO:0000313" key="2">
    <source>
        <dbReference type="EMBL" id="KAK4176075.1"/>
    </source>
</evidence>
<evidence type="ECO:0000256" key="1">
    <source>
        <dbReference type="SAM" id="SignalP"/>
    </source>
</evidence>